<evidence type="ECO:0000313" key="2">
    <source>
        <dbReference type="EMBL" id="CAL1376062.1"/>
    </source>
</evidence>
<accession>A0AAV2DRC1</accession>
<dbReference type="SUPFAM" id="SSF56672">
    <property type="entry name" value="DNA/RNA polymerases"/>
    <property type="match status" value="1"/>
</dbReference>
<evidence type="ECO:0000259" key="1">
    <source>
        <dbReference type="Pfam" id="PF07727"/>
    </source>
</evidence>
<gene>
    <name evidence="2" type="ORF">LTRI10_LOCUS17818</name>
</gene>
<dbReference type="AlphaFoldDB" id="A0AAV2DRC1"/>
<dbReference type="EMBL" id="OZ034816">
    <property type="protein sequence ID" value="CAL1376062.1"/>
    <property type="molecule type" value="Genomic_DNA"/>
</dbReference>
<dbReference type="InterPro" id="IPR043502">
    <property type="entry name" value="DNA/RNA_pol_sf"/>
</dbReference>
<dbReference type="InterPro" id="IPR013103">
    <property type="entry name" value="RVT_2"/>
</dbReference>
<dbReference type="Pfam" id="PF07727">
    <property type="entry name" value="RVT_2"/>
    <property type="match status" value="1"/>
</dbReference>
<dbReference type="PANTHER" id="PTHR11439:SF470">
    <property type="entry name" value="CYSTEINE-RICH RLK (RECEPTOR-LIKE PROTEIN KINASE) 8"/>
    <property type="match status" value="1"/>
</dbReference>
<evidence type="ECO:0000313" key="3">
    <source>
        <dbReference type="Proteomes" id="UP001497516"/>
    </source>
</evidence>
<protein>
    <recommendedName>
        <fullName evidence="1">Reverse transcriptase Ty1/copia-type domain-containing protein</fullName>
    </recommendedName>
</protein>
<dbReference type="PANTHER" id="PTHR11439">
    <property type="entry name" value="GAG-POL-RELATED RETROTRANSPOSON"/>
    <property type="match status" value="1"/>
</dbReference>
<organism evidence="2 3">
    <name type="scientific">Linum trigynum</name>
    <dbReference type="NCBI Taxonomy" id="586398"/>
    <lineage>
        <taxon>Eukaryota</taxon>
        <taxon>Viridiplantae</taxon>
        <taxon>Streptophyta</taxon>
        <taxon>Embryophyta</taxon>
        <taxon>Tracheophyta</taxon>
        <taxon>Spermatophyta</taxon>
        <taxon>Magnoliopsida</taxon>
        <taxon>eudicotyledons</taxon>
        <taxon>Gunneridae</taxon>
        <taxon>Pentapetalae</taxon>
        <taxon>rosids</taxon>
        <taxon>fabids</taxon>
        <taxon>Malpighiales</taxon>
        <taxon>Linaceae</taxon>
        <taxon>Linum</taxon>
    </lineage>
</organism>
<keyword evidence="3" id="KW-1185">Reference proteome</keyword>
<name>A0AAV2DRC1_9ROSI</name>
<proteinExistence type="predicted"/>
<feature type="domain" description="Reverse transcriptase Ty1/copia-type" evidence="1">
    <location>
        <begin position="15"/>
        <end position="181"/>
    </location>
</feature>
<dbReference type="Proteomes" id="UP001497516">
    <property type="component" value="Chromosome 3"/>
</dbReference>
<sequence>MYKIKFHPDGTVERYKTRIHQLNVNNAFLHGDLVEEVYMKVPPGFARPGDTRVCRLRKSIYGLRQASHNWYQKFTHALQELQFVPSRDDHSLIVYRQGANYVASLTYADDVILAGNDLPFIRHVKDFLHSWFTIKDLGPLKYFLDIEVARSPQCIVLNQWKYVLDILVDSALQATRPTATLIEENHQLGRAPLDPAPDSATYRHLVGRLLYLTVTRPDITYAVNVLSQAVHSPHAGAYGCCIPLSAYLKASPSCGLFLPASGSLIFTRYCDADWVGCPTTWRSTTGYFITIEYVGVATGRRDVT</sequence>
<reference evidence="2 3" key="1">
    <citation type="submission" date="2024-04" db="EMBL/GenBank/DDBJ databases">
        <authorList>
            <person name="Fracassetti M."/>
        </authorList>
    </citation>
    <scope>NUCLEOTIDE SEQUENCE [LARGE SCALE GENOMIC DNA]</scope>
</reference>